<evidence type="ECO:0000313" key="2">
    <source>
        <dbReference type="Proteomes" id="UP000035086"/>
    </source>
</evidence>
<accession>A0ABN4ERQ0</accession>
<keyword evidence="2" id="KW-1185">Reference proteome</keyword>
<protein>
    <submittedName>
        <fullName evidence="1">Uncharacterized protein</fullName>
    </submittedName>
</protein>
<name>A0ABN4ERQ0_PANPU</name>
<gene>
    <name evidence="1" type="ORF">RO07_19155</name>
</gene>
<dbReference type="EMBL" id="CP010310">
    <property type="protein sequence ID" value="AJC22076.1"/>
    <property type="molecule type" value="Genomic_DNA"/>
</dbReference>
<proteinExistence type="predicted"/>
<organism evidence="1 2">
    <name type="scientific">Pandoraea pulmonicola</name>
    <dbReference type="NCBI Taxonomy" id="93221"/>
    <lineage>
        <taxon>Bacteria</taxon>
        <taxon>Pseudomonadati</taxon>
        <taxon>Pseudomonadota</taxon>
        <taxon>Betaproteobacteria</taxon>
        <taxon>Burkholderiales</taxon>
        <taxon>Burkholderiaceae</taxon>
        <taxon>Pandoraea</taxon>
    </lineage>
</organism>
<evidence type="ECO:0000313" key="1">
    <source>
        <dbReference type="EMBL" id="AJC22076.1"/>
    </source>
</evidence>
<dbReference type="Proteomes" id="UP000035086">
    <property type="component" value="Chromosome"/>
</dbReference>
<sequence length="64" mass="7217">MHDNLFLLIEIFVAFENRAAAGMRVRIRPSVCGGPLGQMNSTPNEKTRANRRPGLLVMFDAMKR</sequence>
<reference evidence="1" key="1">
    <citation type="submission" date="2016-11" db="EMBL/GenBank/DDBJ databases">
        <title>Complete Genome Sequencing of Pandoraea pulmonicola DSM 16583.</title>
        <authorList>
            <person name="Chan K.-G."/>
        </authorList>
    </citation>
    <scope>NUCLEOTIDE SEQUENCE</scope>
    <source>
        <strain evidence="1">DSM 16583</strain>
    </source>
</reference>